<comment type="catalytic activity">
    <reaction evidence="17 22">
        <text>2 D-alanine + ATP = D-alanyl-D-alanine + ADP + phosphate + H(+)</text>
        <dbReference type="Rhea" id="RHEA:11224"/>
        <dbReference type="ChEBI" id="CHEBI:15378"/>
        <dbReference type="ChEBI" id="CHEBI:30616"/>
        <dbReference type="ChEBI" id="CHEBI:43474"/>
        <dbReference type="ChEBI" id="CHEBI:57416"/>
        <dbReference type="ChEBI" id="CHEBI:57822"/>
        <dbReference type="ChEBI" id="CHEBI:456216"/>
        <dbReference type="EC" id="6.3.2.4"/>
    </reaction>
</comment>
<evidence type="ECO:0000313" key="29">
    <source>
        <dbReference type="Proteomes" id="UP000571128"/>
    </source>
</evidence>
<dbReference type="EMBL" id="JAARPY010000002">
    <property type="protein sequence ID" value="MBC1397887.1"/>
    <property type="molecule type" value="Genomic_DNA"/>
</dbReference>
<comment type="pathway">
    <text evidence="18">Glycan biosynthesis.</text>
</comment>
<keyword evidence="9 25" id="KW-0479">Metal-binding</keyword>
<dbReference type="Gene3D" id="3.30.1490.20">
    <property type="entry name" value="ATP-grasp fold, A domain"/>
    <property type="match status" value="1"/>
</dbReference>
<dbReference type="InterPro" id="IPR000291">
    <property type="entry name" value="D-Ala_lig_Van_CS"/>
</dbReference>
<keyword evidence="8 22" id="KW-0436">Ligase</keyword>
<dbReference type="FunFam" id="3.30.470.20:FF:000008">
    <property type="entry name" value="D-alanine--D-alanine ligase"/>
    <property type="match status" value="1"/>
</dbReference>
<proteinExistence type="inferred from homology"/>
<dbReference type="HAMAP" id="MF_00047">
    <property type="entry name" value="Dala_Dala_lig"/>
    <property type="match status" value="1"/>
</dbReference>
<dbReference type="UniPathway" id="UPA00219"/>
<feature type="binding site" evidence="24">
    <location>
        <position position="140"/>
    </location>
    <ligand>
        <name>ATP</name>
        <dbReference type="ChEBI" id="CHEBI:30616"/>
    </ligand>
</feature>
<feature type="binding site" evidence="25">
    <location>
        <position position="320"/>
    </location>
    <ligand>
        <name>Mg(2+)</name>
        <dbReference type="ChEBI" id="CHEBI:18420"/>
        <label>2</label>
    </ligand>
</feature>
<keyword evidence="13 22" id="KW-0133">Cell shape</keyword>
<dbReference type="InterPro" id="IPR011761">
    <property type="entry name" value="ATP-grasp"/>
</dbReference>
<evidence type="ECO:0000256" key="15">
    <source>
        <dbReference type="ARBA" id="ARBA00023211"/>
    </source>
</evidence>
<evidence type="ECO:0000256" key="7">
    <source>
        <dbReference type="ARBA" id="ARBA00022490"/>
    </source>
</evidence>
<keyword evidence="11 26" id="KW-0067">ATP-binding</keyword>
<dbReference type="NCBIfam" id="TIGR01205">
    <property type="entry name" value="D_ala_D_alaTIGR"/>
    <property type="match status" value="1"/>
</dbReference>
<comment type="cofactor">
    <cofactor evidence="25">
        <name>Mg(2+)</name>
        <dbReference type="ChEBI" id="CHEBI:18420"/>
    </cofactor>
    <cofactor evidence="25">
        <name>Mn(2+)</name>
        <dbReference type="ChEBI" id="CHEBI:29035"/>
    </cofactor>
    <text evidence="25">Binds 2 magnesium or manganese ions per subunit.</text>
</comment>
<dbReference type="PANTHER" id="PTHR23132:SF25">
    <property type="entry name" value="D-ALANINE--D-ALANINE LIGASE A"/>
    <property type="match status" value="1"/>
</dbReference>
<comment type="function">
    <text evidence="2 22">Cell wall formation.</text>
</comment>
<dbReference type="GO" id="GO:0005524">
    <property type="term" value="F:ATP binding"/>
    <property type="evidence" value="ECO:0007669"/>
    <property type="project" value="UniProtKB-UniRule"/>
</dbReference>
<dbReference type="SUPFAM" id="SSF56059">
    <property type="entry name" value="Glutathione synthetase ATP-binding domain-like"/>
    <property type="match status" value="1"/>
</dbReference>
<keyword evidence="14 22" id="KW-0573">Peptidoglycan synthesis</keyword>
<evidence type="ECO:0000256" key="12">
    <source>
        <dbReference type="ARBA" id="ARBA00022842"/>
    </source>
</evidence>
<feature type="active site" evidence="23">
    <location>
        <position position="193"/>
    </location>
</feature>
<dbReference type="GO" id="GO:0008360">
    <property type="term" value="P:regulation of cell shape"/>
    <property type="evidence" value="ECO:0007669"/>
    <property type="project" value="UniProtKB-KW"/>
</dbReference>
<dbReference type="SUPFAM" id="SSF52440">
    <property type="entry name" value="PreATP-grasp domain"/>
    <property type="match status" value="1"/>
</dbReference>
<feature type="binding site" evidence="24">
    <location>
        <begin position="223"/>
        <end position="230"/>
    </location>
    <ligand>
        <name>ATP</name>
        <dbReference type="ChEBI" id="CHEBI:30616"/>
    </ligand>
</feature>
<evidence type="ECO:0000256" key="18">
    <source>
        <dbReference type="ARBA" id="ARBA00060592"/>
    </source>
</evidence>
<protein>
    <recommendedName>
        <fullName evidence="19 22">D-alanine--D-alanine ligase</fullName>
        <ecNumber evidence="6 22">6.3.2.4</ecNumber>
    </recommendedName>
    <alternativeName>
        <fullName evidence="21 22">D-Ala-D-Ala ligase</fullName>
    </alternativeName>
    <alternativeName>
        <fullName evidence="20 22">D-alanylalanine synthetase</fullName>
    </alternativeName>
</protein>
<feature type="domain" description="ATP-grasp" evidence="27">
    <location>
        <begin position="144"/>
        <end position="353"/>
    </location>
</feature>
<dbReference type="PIRSF" id="PIRSF039102">
    <property type="entry name" value="Ddl/VanB"/>
    <property type="match status" value="1"/>
</dbReference>
<dbReference type="PANTHER" id="PTHR23132">
    <property type="entry name" value="D-ALANINE--D-ALANINE LIGASE"/>
    <property type="match status" value="1"/>
</dbReference>
<comment type="similarity">
    <text evidence="5 22">Belongs to the D-alanine--D-alanine ligase family.</text>
</comment>
<evidence type="ECO:0000313" key="28">
    <source>
        <dbReference type="EMBL" id="MBC1397887.1"/>
    </source>
</evidence>
<dbReference type="GO" id="GO:0009252">
    <property type="term" value="P:peptidoglycan biosynthetic process"/>
    <property type="evidence" value="ECO:0007669"/>
    <property type="project" value="UniProtKB-UniRule"/>
</dbReference>
<dbReference type="PROSITE" id="PS50975">
    <property type="entry name" value="ATP_GRASP"/>
    <property type="match status" value="1"/>
</dbReference>
<evidence type="ECO:0000256" key="21">
    <source>
        <dbReference type="ARBA" id="ARBA00077154"/>
    </source>
</evidence>
<evidence type="ECO:0000256" key="14">
    <source>
        <dbReference type="ARBA" id="ARBA00022984"/>
    </source>
</evidence>
<dbReference type="Gene3D" id="3.30.470.20">
    <property type="entry name" value="ATP-grasp fold, B domain"/>
    <property type="match status" value="1"/>
</dbReference>
<keyword evidence="10 24" id="KW-0547">Nucleotide-binding</keyword>
<evidence type="ECO:0000256" key="19">
    <source>
        <dbReference type="ARBA" id="ARBA00068427"/>
    </source>
</evidence>
<evidence type="ECO:0000256" key="17">
    <source>
        <dbReference type="ARBA" id="ARBA00047614"/>
    </source>
</evidence>
<dbReference type="GO" id="GO:0005829">
    <property type="term" value="C:cytosol"/>
    <property type="evidence" value="ECO:0007669"/>
    <property type="project" value="TreeGrafter"/>
</dbReference>
<dbReference type="NCBIfam" id="NF002528">
    <property type="entry name" value="PRK01966.1-4"/>
    <property type="match status" value="1"/>
</dbReference>
<feature type="binding site" evidence="25">
    <location>
        <position position="320"/>
    </location>
    <ligand>
        <name>Mg(2+)</name>
        <dbReference type="ChEBI" id="CHEBI:18420"/>
        <label>1</label>
    </ligand>
</feature>
<evidence type="ECO:0000256" key="20">
    <source>
        <dbReference type="ARBA" id="ARBA00076288"/>
    </source>
</evidence>
<dbReference type="RefSeq" id="WP_036064190.1">
    <property type="nucleotide sequence ID" value="NZ_JAARPY010000002.1"/>
</dbReference>
<reference evidence="28 29" key="1">
    <citation type="submission" date="2020-03" db="EMBL/GenBank/DDBJ databases">
        <title>Soil Listeria distribution.</title>
        <authorList>
            <person name="Liao J."/>
            <person name="Wiedmann M."/>
        </authorList>
    </citation>
    <scope>NUCLEOTIDE SEQUENCE [LARGE SCALE GENOMIC DNA]</scope>
    <source>
        <strain evidence="28 29">FSL L7-1645</strain>
    </source>
</reference>
<dbReference type="NCBIfam" id="NF002526">
    <property type="entry name" value="PRK01966.1-2"/>
    <property type="match status" value="1"/>
</dbReference>
<evidence type="ECO:0000256" key="26">
    <source>
        <dbReference type="PROSITE-ProRule" id="PRU00409"/>
    </source>
</evidence>
<keyword evidence="12 25" id="KW-0460">Magnesium</keyword>
<evidence type="ECO:0000256" key="1">
    <source>
        <dbReference type="ARBA" id="ARBA00001936"/>
    </source>
</evidence>
<comment type="subcellular location">
    <subcellularLocation>
        <location evidence="3 22">Cytoplasm</location>
    </subcellularLocation>
</comment>
<dbReference type="AlphaFoldDB" id="A0A841YCJ3"/>
<dbReference type="FunFam" id="3.30.1490.20:FF:000007">
    <property type="entry name" value="D-alanine--D-alanine ligase"/>
    <property type="match status" value="1"/>
</dbReference>
<dbReference type="Proteomes" id="UP000571128">
    <property type="component" value="Unassembled WGS sequence"/>
</dbReference>
<feature type="binding site" evidence="25">
    <location>
        <position position="307"/>
    </location>
    <ligand>
        <name>Mg(2+)</name>
        <dbReference type="ChEBI" id="CHEBI:18420"/>
        <label>1</label>
    </ligand>
</feature>
<evidence type="ECO:0000256" key="25">
    <source>
        <dbReference type="PIRSR" id="PIRSR039102-3"/>
    </source>
</evidence>
<feature type="binding site" evidence="24">
    <location>
        <begin position="193"/>
        <end position="194"/>
    </location>
    <ligand>
        <name>ATP</name>
        <dbReference type="ChEBI" id="CHEBI:30616"/>
    </ligand>
</feature>
<evidence type="ECO:0000256" key="16">
    <source>
        <dbReference type="ARBA" id="ARBA00023316"/>
    </source>
</evidence>
<feature type="binding site" evidence="25">
    <location>
        <position position="322"/>
    </location>
    <ligand>
        <name>Mg(2+)</name>
        <dbReference type="ChEBI" id="CHEBI:18420"/>
        <label>2</label>
    </ligand>
</feature>
<evidence type="ECO:0000259" key="27">
    <source>
        <dbReference type="PROSITE" id="PS50975"/>
    </source>
</evidence>
<keyword evidence="15 25" id="KW-0464">Manganese</keyword>
<dbReference type="GO" id="GO:0008716">
    <property type="term" value="F:D-alanine-D-alanine ligase activity"/>
    <property type="evidence" value="ECO:0007669"/>
    <property type="project" value="UniProtKB-UniRule"/>
</dbReference>
<evidence type="ECO:0000256" key="10">
    <source>
        <dbReference type="ARBA" id="ARBA00022741"/>
    </source>
</evidence>
<evidence type="ECO:0000256" key="2">
    <source>
        <dbReference type="ARBA" id="ARBA00003921"/>
    </source>
</evidence>
<sequence>MKTKLILLYGGKSAEHEVSIQTAFSVINALDLNKFEAIPVYITNEGKWISGPEITGKLAFSEQLRFSPEDTLKLSEKEGEISTGYAVSPAAISEETENTVVFPLLHGPNGEDGTVQGLLEVLDLPYVGNGVLASSSAMDKIVMKKIFADAGIPQLPAVAVRQIDWREFKEEMLTDMEEALVYPMFVKPANLGSSVGISKASNRKELEAAMEEAFLYDRRVVVEQGVVAREIEIAVLGNDTPVCSVPGEILPKGADDSSFYDYKAKYQDNDTTLVIPAEVTDEVLTKLKDFAIQAFLGIDGSGLVRADFFVTEQEDIYLNEVNTMPGFTPVSMYPLLWQASGLPYDKLIEQLVELALERYETKSKLKHSLED</sequence>
<dbReference type="GO" id="GO:0046872">
    <property type="term" value="F:metal ion binding"/>
    <property type="evidence" value="ECO:0007669"/>
    <property type="project" value="UniProtKB-KW"/>
</dbReference>
<comment type="cofactor">
    <cofactor evidence="1">
        <name>Mn(2+)</name>
        <dbReference type="ChEBI" id="CHEBI:29035"/>
    </cofactor>
</comment>
<feature type="active site" evidence="23">
    <location>
        <position position="331"/>
    </location>
</feature>
<dbReference type="Gene3D" id="3.40.50.20">
    <property type="match status" value="1"/>
</dbReference>
<dbReference type="InterPro" id="IPR011127">
    <property type="entry name" value="Dala_Dala_lig_N"/>
</dbReference>
<dbReference type="Pfam" id="PF01820">
    <property type="entry name" value="Dala_Dala_lig_N"/>
    <property type="match status" value="1"/>
</dbReference>
<name>A0A841YCJ3_9LIST</name>
<feature type="binding site" evidence="24">
    <location>
        <begin position="185"/>
        <end position="187"/>
    </location>
    <ligand>
        <name>ATP</name>
        <dbReference type="ChEBI" id="CHEBI:30616"/>
    </ligand>
</feature>
<organism evidence="28 29">
    <name type="scientific">Listeria fleischmannii</name>
    <dbReference type="NCBI Taxonomy" id="1069827"/>
    <lineage>
        <taxon>Bacteria</taxon>
        <taxon>Bacillati</taxon>
        <taxon>Bacillota</taxon>
        <taxon>Bacilli</taxon>
        <taxon>Bacillales</taxon>
        <taxon>Listeriaceae</taxon>
        <taxon>Listeria</taxon>
    </lineage>
</organism>
<dbReference type="InterPro" id="IPR016185">
    <property type="entry name" value="PreATP-grasp_dom_sf"/>
</dbReference>
<dbReference type="GO" id="GO:0071555">
    <property type="term" value="P:cell wall organization"/>
    <property type="evidence" value="ECO:0007669"/>
    <property type="project" value="UniProtKB-KW"/>
</dbReference>
<accession>A0A841YCJ3</accession>
<evidence type="ECO:0000256" key="6">
    <source>
        <dbReference type="ARBA" id="ARBA00012216"/>
    </source>
</evidence>
<feature type="binding site" evidence="24">
    <location>
        <begin position="319"/>
        <end position="320"/>
    </location>
    <ligand>
        <name>ATP</name>
        <dbReference type="ChEBI" id="CHEBI:30616"/>
    </ligand>
</feature>
<evidence type="ECO:0000256" key="13">
    <source>
        <dbReference type="ARBA" id="ARBA00022960"/>
    </source>
</evidence>
<dbReference type="PROSITE" id="PS00844">
    <property type="entry name" value="DALA_DALA_LIGASE_2"/>
    <property type="match status" value="1"/>
</dbReference>
<keyword evidence="16 22" id="KW-0961">Cell wall biogenesis/degradation</keyword>
<gene>
    <name evidence="22" type="primary">ddl</name>
    <name evidence="28" type="ORF">HB844_03275</name>
</gene>
<dbReference type="PROSITE" id="PS00843">
    <property type="entry name" value="DALA_DALA_LIGASE_1"/>
    <property type="match status" value="1"/>
</dbReference>
<evidence type="ECO:0000256" key="5">
    <source>
        <dbReference type="ARBA" id="ARBA00010871"/>
    </source>
</evidence>
<dbReference type="InterPro" id="IPR005905">
    <property type="entry name" value="D_ala_D_ala"/>
</dbReference>
<evidence type="ECO:0000256" key="8">
    <source>
        <dbReference type="ARBA" id="ARBA00022598"/>
    </source>
</evidence>
<comment type="caution">
    <text evidence="28">The sequence shown here is derived from an EMBL/GenBank/DDBJ whole genome shotgun (WGS) entry which is preliminary data.</text>
</comment>
<evidence type="ECO:0000256" key="11">
    <source>
        <dbReference type="ARBA" id="ARBA00022840"/>
    </source>
</evidence>
<dbReference type="InterPro" id="IPR013815">
    <property type="entry name" value="ATP_grasp_subdomain_1"/>
</dbReference>
<dbReference type="InterPro" id="IPR011095">
    <property type="entry name" value="Dala_Dala_lig_C"/>
</dbReference>
<feature type="active site" evidence="23">
    <location>
        <position position="15"/>
    </location>
</feature>
<dbReference type="Pfam" id="PF07478">
    <property type="entry name" value="Dala_Dala_lig_C"/>
    <property type="match status" value="1"/>
</dbReference>
<evidence type="ECO:0000256" key="4">
    <source>
        <dbReference type="ARBA" id="ARBA00004752"/>
    </source>
</evidence>
<dbReference type="EC" id="6.3.2.4" evidence="6 22"/>
<keyword evidence="7 22" id="KW-0963">Cytoplasm</keyword>
<evidence type="ECO:0000256" key="23">
    <source>
        <dbReference type="PIRSR" id="PIRSR039102-1"/>
    </source>
</evidence>
<comment type="pathway">
    <text evidence="4 22">Cell wall biogenesis; peptidoglycan biosynthesis.</text>
</comment>
<evidence type="ECO:0000256" key="3">
    <source>
        <dbReference type="ARBA" id="ARBA00004496"/>
    </source>
</evidence>
<evidence type="ECO:0000256" key="24">
    <source>
        <dbReference type="PIRSR" id="PIRSR039102-2"/>
    </source>
</evidence>
<evidence type="ECO:0000256" key="22">
    <source>
        <dbReference type="HAMAP-Rule" id="MF_00047"/>
    </source>
</evidence>
<evidence type="ECO:0000256" key="9">
    <source>
        <dbReference type="ARBA" id="ARBA00022723"/>
    </source>
</evidence>